<dbReference type="InterPro" id="IPR046700">
    <property type="entry name" value="DUF6570"/>
</dbReference>
<dbReference type="OrthoDB" id="3257061at2759"/>
<comment type="caution">
    <text evidence="3">The sequence shown here is derived from an EMBL/GenBank/DDBJ whole genome shotgun (WGS) entry which is preliminary data.</text>
</comment>
<reference evidence="3 4" key="1">
    <citation type="submission" date="2016-02" db="EMBL/GenBank/DDBJ databases">
        <title>Genome analysis of coral dinoflagellate symbionts highlights evolutionary adaptations to a symbiotic lifestyle.</title>
        <authorList>
            <person name="Aranda M."/>
            <person name="Li Y."/>
            <person name="Liew Y.J."/>
            <person name="Baumgarten S."/>
            <person name="Simakov O."/>
            <person name="Wilson M."/>
            <person name="Piel J."/>
            <person name="Ashoor H."/>
            <person name="Bougouffa S."/>
            <person name="Bajic V.B."/>
            <person name="Ryu T."/>
            <person name="Ravasi T."/>
            <person name="Bayer T."/>
            <person name="Micklem G."/>
            <person name="Kim H."/>
            <person name="Bhak J."/>
            <person name="Lajeunesse T.C."/>
            <person name="Voolstra C.R."/>
        </authorList>
    </citation>
    <scope>NUCLEOTIDE SEQUENCE [LARGE SCALE GENOMIC DNA]</scope>
    <source>
        <strain evidence="3 4">CCMP2467</strain>
    </source>
</reference>
<sequence>MEHSYLPGEYLLLHRRRMPAQSTDTCDVCKDCRTSLRSSVLSLPRHALANDLWIGRQLPELQNLSPGTRRLLPLVRVCMQVTVLQPLGQAPAERQKGFIGNTIFLPQASPTAIQATLPPKEEDMTENILFHYLKAIGWPLCWRFLNAYSKAEDAKGEADSWRAVLEARAALGKYEDGLRAAEAAMVIYNYCSNEAGQVEDVAWFDSDLEGQAMIRLEQRKEGLQRAKQALVGMDKKKEAFAEAEKILDAARSLNSNRYKVEVLGQVDKAKQLAEELLPVCKELADLEAEAAAHEVIGKAVEHRGAFEQKAAKEREAEDLIIKLKQDVLEQCYEHEHVYTEADGELWSVFPGDVEELIGPVIATDPEGLYKSPASAFFLSNQPEKWRIDPEDDRKFHTAQQFDRKDPGEGAHAMGTLDLMDNAPEWEEQVQG</sequence>
<feature type="region of interest" description="Disordered" evidence="1">
    <location>
        <begin position="395"/>
        <end position="431"/>
    </location>
</feature>
<feature type="domain" description="DUF6570" evidence="2">
    <location>
        <begin position="43"/>
        <end position="128"/>
    </location>
</feature>
<protein>
    <recommendedName>
        <fullName evidence="2">DUF6570 domain-containing protein</fullName>
    </recommendedName>
</protein>
<evidence type="ECO:0000313" key="3">
    <source>
        <dbReference type="EMBL" id="OLP77182.1"/>
    </source>
</evidence>
<dbReference type="EMBL" id="LSRX01001827">
    <property type="protein sequence ID" value="OLP77182.1"/>
    <property type="molecule type" value="Genomic_DNA"/>
</dbReference>
<evidence type="ECO:0000313" key="4">
    <source>
        <dbReference type="Proteomes" id="UP000186817"/>
    </source>
</evidence>
<dbReference type="AlphaFoldDB" id="A0A1Q9C2P2"/>
<evidence type="ECO:0000256" key="1">
    <source>
        <dbReference type="SAM" id="MobiDB-lite"/>
    </source>
</evidence>
<dbReference type="Gene3D" id="1.25.40.10">
    <property type="entry name" value="Tetratricopeptide repeat domain"/>
    <property type="match status" value="1"/>
</dbReference>
<accession>A0A1Q9C2P2</accession>
<proteinExistence type="predicted"/>
<gene>
    <name evidence="3" type="ORF">AK812_SmicGene42788</name>
</gene>
<keyword evidence="4" id="KW-1185">Reference proteome</keyword>
<dbReference type="Pfam" id="PF20209">
    <property type="entry name" value="DUF6570"/>
    <property type="match status" value="1"/>
</dbReference>
<name>A0A1Q9C2P2_SYMMI</name>
<evidence type="ECO:0000259" key="2">
    <source>
        <dbReference type="Pfam" id="PF20209"/>
    </source>
</evidence>
<dbReference type="InterPro" id="IPR011990">
    <property type="entry name" value="TPR-like_helical_dom_sf"/>
</dbReference>
<feature type="compositionally biased region" description="Basic and acidic residues" evidence="1">
    <location>
        <begin position="395"/>
        <end position="408"/>
    </location>
</feature>
<dbReference type="Proteomes" id="UP000186817">
    <property type="component" value="Unassembled WGS sequence"/>
</dbReference>
<organism evidence="3 4">
    <name type="scientific">Symbiodinium microadriaticum</name>
    <name type="common">Dinoflagellate</name>
    <name type="synonym">Zooxanthella microadriatica</name>
    <dbReference type="NCBI Taxonomy" id="2951"/>
    <lineage>
        <taxon>Eukaryota</taxon>
        <taxon>Sar</taxon>
        <taxon>Alveolata</taxon>
        <taxon>Dinophyceae</taxon>
        <taxon>Suessiales</taxon>
        <taxon>Symbiodiniaceae</taxon>
        <taxon>Symbiodinium</taxon>
    </lineage>
</organism>